<dbReference type="InterPro" id="IPR013761">
    <property type="entry name" value="SAM/pointed_sf"/>
</dbReference>
<evidence type="ECO:0000313" key="4">
    <source>
        <dbReference type="Proteomes" id="UP001158576"/>
    </source>
</evidence>
<dbReference type="EMBL" id="OU015567">
    <property type="protein sequence ID" value="CAG5113647.1"/>
    <property type="molecule type" value="Genomic_DNA"/>
</dbReference>
<protein>
    <submittedName>
        <fullName evidence="3">Oidioi.mRNA.OKI2018_I69.chr2.g7737.t1.cds</fullName>
    </submittedName>
</protein>
<reference evidence="3 4" key="1">
    <citation type="submission" date="2021-04" db="EMBL/GenBank/DDBJ databases">
        <authorList>
            <person name="Bliznina A."/>
        </authorList>
    </citation>
    <scope>NUCLEOTIDE SEQUENCE [LARGE SCALE GENOMIC DNA]</scope>
</reference>
<feature type="region of interest" description="Disordered" evidence="1">
    <location>
        <begin position="74"/>
        <end position="105"/>
    </location>
</feature>
<evidence type="ECO:0000259" key="2">
    <source>
        <dbReference type="Pfam" id="PF18016"/>
    </source>
</evidence>
<dbReference type="Proteomes" id="UP001158576">
    <property type="component" value="Chromosome 2"/>
</dbReference>
<dbReference type="SUPFAM" id="SSF47769">
    <property type="entry name" value="SAM/Pointed domain"/>
    <property type="match status" value="1"/>
</dbReference>
<accession>A0ABN7TDW1</accession>
<keyword evidence="4" id="KW-1185">Reference proteome</keyword>
<evidence type="ECO:0000313" key="3">
    <source>
        <dbReference type="EMBL" id="CAG5113647.1"/>
    </source>
</evidence>
<proteinExistence type="predicted"/>
<gene>
    <name evidence="3" type="ORF">OKIOD_LOCUS16502</name>
</gene>
<dbReference type="InterPro" id="IPR041418">
    <property type="entry name" value="SAM_3"/>
</dbReference>
<dbReference type="Gene3D" id="1.10.150.50">
    <property type="entry name" value="Transcription Factor, Ets-1"/>
    <property type="match status" value="1"/>
</dbReference>
<sequence>MCKISNKMIKLSKMSKTDVQVFLTNRRFEEHLEVFRNCNGSTLLKLPRKFIIDKCGVADGIRLYNILQTHQKNEQLRKAARKRSESYRPYNNEDPMSSSDESSDEFEPMELVEACEEVESSFEKPKYQLPGVKLKVDVIRTRLARLTGATETEIGRIVEEKVNPEGETVKVILTDEYLQKDHENVENRIFKF</sequence>
<dbReference type="Pfam" id="PF18016">
    <property type="entry name" value="SAM_3"/>
    <property type="match status" value="1"/>
</dbReference>
<feature type="domain" description="SAM" evidence="2">
    <location>
        <begin position="10"/>
        <end position="68"/>
    </location>
</feature>
<name>A0ABN7TDW1_OIKDI</name>
<organism evidence="3 4">
    <name type="scientific">Oikopleura dioica</name>
    <name type="common">Tunicate</name>
    <dbReference type="NCBI Taxonomy" id="34765"/>
    <lineage>
        <taxon>Eukaryota</taxon>
        <taxon>Metazoa</taxon>
        <taxon>Chordata</taxon>
        <taxon>Tunicata</taxon>
        <taxon>Appendicularia</taxon>
        <taxon>Copelata</taxon>
        <taxon>Oikopleuridae</taxon>
        <taxon>Oikopleura</taxon>
    </lineage>
</organism>
<feature type="compositionally biased region" description="Basic and acidic residues" evidence="1">
    <location>
        <begin position="74"/>
        <end position="86"/>
    </location>
</feature>
<evidence type="ECO:0000256" key="1">
    <source>
        <dbReference type="SAM" id="MobiDB-lite"/>
    </source>
</evidence>